<dbReference type="GO" id="GO:0003677">
    <property type="term" value="F:DNA binding"/>
    <property type="evidence" value="ECO:0007669"/>
    <property type="project" value="UniProtKB-KW"/>
</dbReference>
<comment type="caution">
    <text evidence="5">The sequence shown here is derived from an EMBL/GenBank/DDBJ whole genome shotgun (WGS) entry which is preliminary data.</text>
</comment>
<dbReference type="Gene3D" id="1.20.120.530">
    <property type="entry name" value="GntR ligand-binding domain-like"/>
    <property type="match status" value="1"/>
</dbReference>
<dbReference type="PROSITE" id="PS50949">
    <property type="entry name" value="HTH_GNTR"/>
    <property type="match status" value="1"/>
</dbReference>
<keyword evidence="1" id="KW-0805">Transcription regulation</keyword>
<evidence type="ECO:0000259" key="4">
    <source>
        <dbReference type="PROSITE" id="PS50949"/>
    </source>
</evidence>
<protein>
    <submittedName>
        <fullName evidence="5">GntR family transcriptional regulator</fullName>
    </submittedName>
</protein>
<evidence type="ECO:0000313" key="5">
    <source>
        <dbReference type="EMBL" id="GHO42514.1"/>
    </source>
</evidence>
<organism evidence="5 6">
    <name type="scientific">Ktedonospora formicarum</name>
    <dbReference type="NCBI Taxonomy" id="2778364"/>
    <lineage>
        <taxon>Bacteria</taxon>
        <taxon>Bacillati</taxon>
        <taxon>Chloroflexota</taxon>
        <taxon>Ktedonobacteria</taxon>
        <taxon>Ktedonobacterales</taxon>
        <taxon>Ktedonobacteraceae</taxon>
        <taxon>Ktedonospora</taxon>
    </lineage>
</organism>
<evidence type="ECO:0000256" key="3">
    <source>
        <dbReference type="ARBA" id="ARBA00023163"/>
    </source>
</evidence>
<dbReference type="PANTHER" id="PTHR43537:SF44">
    <property type="entry name" value="GNTR FAMILY REGULATORY PROTEIN"/>
    <property type="match status" value="1"/>
</dbReference>
<dbReference type="SMART" id="SM00895">
    <property type="entry name" value="FCD"/>
    <property type="match status" value="1"/>
</dbReference>
<dbReference type="PRINTS" id="PR00035">
    <property type="entry name" value="HTHGNTR"/>
</dbReference>
<dbReference type="GO" id="GO:0003700">
    <property type="term" value="F:DNA-binding transcription factor activity"/>
    <property type="evidence" value="ECO:0007669"/>
    <property type="project" value="InterPro"/>
</dbReference>
<dbReference type="Proteomes" id="UP000612362">
    <property type="component" value="Unassembled WGS sequence"/>
</dbReference>
<gene>
    <name evidence="5" type="ORF">KSX_06770</name>
</gene>
<dbReference type="SUPFAM" id="SSF48008">
    <property type="entry name" value="GntR ligand-binding domain-like"/>
    <property type="match status" value="1"/>
</dbReference>
<dbReference type="Gene3D" id="1.10.10.10">
    <property type="entry name" value="Winged helix-like DNA-binding domain superfamily/Winged helix DNA-binding domain"/>
    <property type="match status" value="1"/>
</dbReference>
<reference evidence="5" key="1">
    <citation type="submission" date="2020-10" db="EMBL/GenBank/DDBJ databases">
        <title>Taxonomic study of unclassified bacteria belonging to the class Ktedonobacteria.</title>
        <authorList>
            <person name="Yabe S."/>
            <person name="Wang C.M."/>
            <person name="Zheng Y."/>
            <person name="Sakai Y."/>
            <person name="Cavaletti L."/>
            <person name="Monciardini P."/>
            <person name="Donadio S."/>
        </authorList>
    </citation>
    <scope>NUCLEOTIDE SEQUENCE</scope>
    <source>
        <strain evidence="5">SOSP1-1</strain>
    </source>
</reference>
<keyword evidence="3" id="KW-0804">Transcription</keyword>
<dbReference type="InterPro" id="IPR036388">
    <property type="entry name" value="WH-like_DNA-bd_sf"/>
</dbReference>
<dbReference type="InterPro" id="IPR008920">
    <property type="entry name" value="TF_FadR/GntR_C"/>
</dbReference>
<feature type="domain" description="HTH gntR-type" evidence="4">
    <location>
        <begin position="11"/>
        <end position="79"/>
    </location>
</feature>
<dbReference type="RefSeq" id="WP_220192050.1">
    <property type="nucleotide sequence ID" value="NZ_BNJF01000001.1"/>
</dbReference>
<evidence type="ECO:0000256" key="2">
    <source>
        <dbReference type="ARBA" id="ARBA00023125"/>
    </source>
</evidence>
<dbReference type="Pfam" id="PF00392">
    <property type="entry name" value="GntR"/>
    <property type="match status" value="1"/>
</dbReference>
<dbReference type="InterPro" id="IPR000524">
    <property type="entry name" value="Tscrpt_reg_HTH_GntR"/>
</dbReference>
<evidence type="ECO:0000256" key="1">
    <source>
        <dbReference type="ARBA" id="ARBA00023015"/>
    </source>
</evidence>
<accession>A0A8J3HYZ5</accession>
<proteinExistence type="predicted"/>
<dbReference type="SMART" id="SM00345">
    <property type="entry name" value="HTH_GNTR"/>
    <property type="match status" value="1"/>
</dbReference>
<dbReference type="PANTHER" id="PTHR43537">
    <property type="entry name" value="TRANSCRIPTIONAL REGULATOR, GNTR FAMILY"/>
    <property type="match status" value="1"/>
</dbReference>
<keyword evidence="2" id="KW-0238">DNA-binding</keyword>
<evidence type="ECO:0000313" key="6">
    <source>
        <dbReference type="Proteomes" id="UP000612362"/>
    </source>
</evidence>
<dbReference type="EMBL" id="BNJF01000001">
    <property type="protein sequence ID" value="GHO42514.1"/>
    <property type="molecule type" value="Genomic_DNA"/>
</dbReference>
<dbReference type="Pfam" id="PF07729">
    <property type="entry name" value="FCD"/>
    <property type="match status" value="1"/>
</dbReference>
<dbReference type="SUPFAM" id="SSF46785">
    <property type="entry name" value="Winged helix' DNA-binding domain"/>
    <property type="match status" value="1"/>
</dbReference>
<dbReference type="AlphaFoldDB" id="A0A8J3HYZ5"/>
<dbReference type="InterPro" id="IPR036390">
    <property type="entry name" value="WH_DNA-bd_sf"/>
</dbReference>
<keyword evidence="6" id="KW-1185">Reference proteome</keyword>
<sequence>MAKGFSSLQRESLYKQVERQIGLSIIRGEYEPGEALASEPELSAQFSVSRAVLREALRTLSAKGLVEARPKTGTRVRSRAEWNLLDPEVLAWQYEAGPEQEFLQALCEVRLMLEPMAAHLAAVRATEEEAEAIIRCCRDMEQTLEAPEDYTAVDLRFHMLICLATHNELLLNVMRTLTRAMHASREVTARIPGATRAAMPVHQRVAAAIQQHDEREAEEAMRALISLTLQDIYRAFDDQSPARA</sequence>
<name>A0A8J3HYZ5_9CHLR</name>
<dbReference type="InterPro" id="IPR011711">
    <property type="entry name" value="GntR_C"/>
</dbReference>
<dbReference type="CDD" id="cd07377">
    <property type="entry name" value="WHTH_GntR"/>
    <property type="match status" value="1"/>
</dbReference>